<dbReference type="PROSITE" id="PS01124">
    <property type="entry name" value="HTH_ARAC_FAMILY_2"/>
    <property type="match status" value="1"/>
</dbReference>
<dbReference type="InterPro" id="IPR037923">
    <property type="entry name" value="HTH-like"/>
</dbReference>
<dbReference type="InterPro" id="IPR003313">
    <property type="entry name" value="AraC-bd"/>
</dbReference>
<dbReference type="Proteomes" id="UP000283442">
    <property type="component" value="Unassembled WGS sequence"/>
</dbReference>
<dbReference type="Gene3D" id="2.60.120.280">
    <property type="entry name" value="Regulatory protein AraC"/>
    <property type="match status" value="1"/>
</dbReference>
<dbReference type="SMART" id="SM00342">
    <property type="entry name" value="HTH_ARAC"/>
    <property type="match status" value="1"/>
</dbReference>
<gene>
    <name evidence="6" type="ORF">DW674_08030</name>
</gene>
<keyword evidence="2" id="KW-0238">DNA-binding</keyword>
<evidence type="ECO:0000313" key="7">
    <source>
        <dbReference type="Proteomes" id="UP000283442"/>
    </source>
</evidence>
<sequence length="298" mass="33671">MEDMQSINVPPAGESDLFLTTFGHSVTGPGHRYGPAVRSYHLIHFILAGKGTFQANQHTYCLHAGQGFLIEPDYQTTYESDAKEPWTYIWVAFNGSRAAEIIASLRLSQADPIYTCTKEQGAKLAAYVQDMLAHNSFTLSGRYYRLGLLMQFLSVLAEAQRDLLPPADNNAYISHMTNFIRTHLEEPFTVQELADYMNLNRSYVTTLFKRYLHCSPHEYIQNCRLTKAEHLLQTTTFSVESIAYSCGYAKSDSFQRAFLRKAGMPPTAYRRQQQSSYLQATEPPSPAEAIGKKHAKKS</sequence>
<dbReference type="Pfam" id="PF02311">
    <property type="entry name" value="AraC_binding"/>
    <property type="match status" value="1"/>
</dbReference>
<evidence type="ECO:0000259" key="5">
    <source>
        <dbReference type="PROSITE" id="PS01124"/>
    </source>
</evidence>
<dbReference type="EMBL" id="QRHE01000007">
    <property type="protein sequence ID" value="RHF51318.1"/>
    <property type="molecule type" value="Genomic_DNA"/>
</dbReference>
<keyword evidence="1" id="KW-0805">Transcription regulation</keyword>
<comment type="caution">
    <text evidence="6">The sequence shown here is derived from an EMBL/GenBank/DDBJ whole genome shotgun (WGS) entry which is preliminary data.</text>
</comment>
<dbReference type="InterPro" id="IPR009057">
    <property type="entry name" value="Homeodomain-like_sf"/>
</dbReference>
<dbReference type="InterPro" id="IPR018062">
    <property type="entry name" value="HTH_AraC-typ_CS"/>
</dbReference>
<dbReference type="OrthoDB" id="9772607at2"/>
<dbReference type="SUPFAM" id="SSF46689">
    <property type="entry name" value="Homeodomain-like"/>
    <property type="match status" value="2"/>
</dbReference>
<feature type="region of interest" description="Disordered" evidence="4">
    <location>
        <begin position="265"/>
        <end position="298"/>
    </location>
</feature>
<accession>A0A414NW80</accession>
<evidence type="ECO:0000313" key="6">
    <source>
        <dbReference type="EMBL" id="RHF51318.1"/>
    </source>
</evidence>
<protein>
    <submittedName>
        <fullName evidence="6">AraC family transcriptional regulator</fullName>
    </submittedName>
</protein>
<dbReference type="Pfam" id="PF12833">
    <property type="entry name" value="HTH_18"/>
    <property type="match status" value="1"/>
</dbReference>
<evidence type="ECO:0000256" key="4">
    <source>
        <dbReference type="SAM" id="MobiDB-lite"/>
    </source>
</evidence>
<organism evidence="6 7">
    <name type="scientific">Mitsuokella multacida</name>
    <dbReference type="NCBI Taxonomy" id="52226"/>
    <lineage>
        <taxon>Bacteria</taxon>
        <taxon>Bacillati</taxon>
        <taxon>Bacillota</taxon>
        <taxon>Negativicutes</taxon>
        <taxon>Selenomonadales</taxon>
        <taxon>Selenomonadaceae</taxon>
        <taxon>Mitsuokella</taxon>
    </lineage>
</organism>
<dbReference type="PANTHER" id="PTHR43280:SF2">
    <property type="entry name" value="HTH-TYPE TRANSCRIPTIONAL REGULATOR EXSA"/>
    <property type="match status" value="1"/>
</dbReference>
<dbReference type="AlphaFoldDB" id="A0A414NW80"/>
<dbReference type="InterPro" id="IPR018060">
    <property type="entry name" value="HTH_AraC"/>
</dbReference>
<dbReference type="PROSITE" id="PS00041">
    <property type="entry name" value="HTH_ARAC_FAMILY_1"/>
    <property type="match status" value="1"/>
</dbReference>
<evidence type="ECO:0000256" key="2">
    <source>
        <dbReference type="ARBA" id="ARBA00023125"/>
    </source>
</evidence>
<dbReference type="CDD" id="cd06986">
    <property type="entry name" value="cupin_MmsR-like_N"/>
    <property type="match status" value="1"/>
</dbReference>
<evidence type="ECO:0000256" key="1">
    <source>
        <dbReference type="ARBA" id="ARBA00023015"/>
    </source>
</evidence>
<dbReference type="GO" id="GO:0043565">
    <property type="term" value="F:sequence-specific DNA binding"/>
    <property type="evidence" value="ECO:0007669"/>
    <property type="project" value="InterPro"/>
</dbReference>
<reference evidence="6 7" key="1">
    <citation type="submission" date="2018-08" db="EMBL/GenBank/DDBJ databases">
        <title>A genome reference for cultivated species of the human gut microbiota.</title>
        <authorList>
            <person name="Zou Y."/>
            <person name="Xue W."/>
            <person name="Luo G."/>
        </authorList>
    </citation>
    <scope>NUCLEOTIDE SEQUENCE [LARGE SCALE GENOMIC DNA]</scope>
    <source>
        <strain evidence="6 7">AM25-21AC</strain>
    </source>
</reference>
<feature type="compositionally biased region" description="Polar residues" evidence="4">
    <location>
        <begin position="270"/>
        <end position="279"/>
    </location>
</feature>
<dbReference type="SUPFAM" id="SSF51215">
    <property type="entry name" value="Regulatory protein AraC"/>
    <property type="match status" value="1"/>
</dbReference>
<evidence type="ECO:0000256" key="3">
    <source>
        <dbReference type="ARBA" id="ARBA00023163"/>
    </source>
</evidence>
<dbReference type="Gene3D" id="1.10.10.60">
    <property type="entry name" value="Homeodomain-like"/>
    <property type="match status" value="2"/>
</dbReference>
<dbReference type="GO" id="GO:0003700">
    <property type="term" value="F:DNA-binding transcription factor activity"/>
    <property type="evidence" value="ECO:0007669"/>
    <property type="project" value="InterPro"/>
</dbReference>
<dbReference type="RefSeq" id="WP_118176283.1">
    <property type="nucleotide sequence ID" value="NZ_CAJJOD010000008.1"/>
</dbReference>
<feature type="domain" description="HTH araC/xylS-type" evidence="5">
    <location>
        <begin position="174"/>
        <end position="272"/>
    </location>
</feature>
<keyword evidence="3" id="KW-0804">Transcription</keyword>
<dbReference type="PANTHER" id="PTHR43280">
    <property type="entry name" value="ARAC-FAMILY TRANSCRIPTIONAL REGULATOR"/>
    <property type="match status" value="1"/>
</dbReference>
<proteinExistence type="predicted"/>
<name>A0A414NW80_9FIRM</name>